<sequence>ANQVANTETPGSLTMTINCNNKSLDLNIVQSNKTNLEHLARSQVKLKYLINEQQSQLEKVFQRLNNIRETYKSVEAIRQLLSELFHEHKQISDEKIKMQLKNKLENDKDCSEQLQSLKERRFSSNKL</sequence>
<protein>
    <submittedName>
        <fullName evidence="1">19967_t:CDS:1</fullName>
    </submittedName>
</protein>
<dbReference type="Proteomes" id="UP000789901">
    <property type="component" value="Unassembled WGS sequence"/>
</dbReference>
<evidence type="ECO:0000313" key="2">
    <source>
        <dbReference type="Proteomes" id="UP000789901"/>
    </source>
</evidence>
<name>A0ABN7X5R2_GIGMA</name>
<comment type="caution">
    <text evidence="1">The sequence shown here is derived from an EMBL/GenBank/DDBJ whole genome shotgun (WGS) entry which is preliminary data.</text>
</comment>
<feature type="non-terminal residue" evidence="1">
    <location>
        <position position="1"/>
    </location>
</feature>
<dbReference type="EMBL" id="CAJVQB010087817">
    <property type="protein sequence ID" value="CAG8847477.1"/>
    <property type="molecule type" value="Genomic_DNA"/>
</dbReference>
<evidence type="ECO:0000313" key="1">
    <source>
        <dbReference type="EMBL" id="CAG8847477.1"/>
    </source>
</evidence>
<proteinExistence type="predicted"/>
<organism evidence="1 2">
    <name type="scientific">Gigaspora margarita</name>
    <dbReference type="NCBI Taxonomy" id="4874"/>
    <lineage>
        <taxon>Eukaryota</taxon>
        <taxon>Fungi</taxon>
        <taxon>Fungi incertae sedis</taxon>
        <taxon>Mucoromycota</taxon>
        <taxon>Glomeromycotina</taxon>
        <taxon>Glomeromycetes</taxon>
        <taxon>Diversisporales</taxon>
        <taxon>Gigasporaceae</taxon>
        <taxon>Gigaspora</taxon>
    </lineage>
</organism>
<reference evidence="1 2" key="1">
    <citation type="submission" date="2021-06" db="EMBL/GenBank/DDBJ databases">
        <authorList>
            <person name="Kallberg Y."/>
            <person name="Tangrot J."/>
            <person name="Rosling A."/>
        </authorList>
    </citation>
    <scope>NUCLEOTIDE SEQUENCE [LARGE SCALE GENOMIC DNA]</scope>
    <source>
        <strain evidence="1 2">120-4 pot B 10/14</strain>
    </source>
</reference>
<gene>
    <name evidence="1" type="ORF">GMARGA_LOCUS38687</name>
</gene>
<keyword evidence="2" id="KW-1185">Reference proteome</keyword>
<accession>A0ABN7X5R2</accession>